<gene>
    <name evidence="2" type="ORF">NVI5450_3449</name>
</gene>
<dbReference type="Gene3D" id="3.40.50.1820">
    <property type="entry name" value="alpha/beta hydrolase"/>
    <property type="match status" value="1"/>
</dbReference>
<name>A0A1L0C5I2_9GAMM</name>
<evidence type="ECO:0000313" key="3">
    <source>
        <dbReference type="Proteomes" id="UP000183794"/>
    </source>
</evidence>
<dbReference type="PRINTS" id="PR00111">
    <property type="entry name" value="ABHYDROLASE"/>
</dbReference>
<dbReference type="Proteomes" id="UP000183794">
    <property type="component" value="Unassembled WGS sequence"/>
</dbReference>
<dbReference type="EMBL" id="FPLD01000096">
    <property type="protein sequence ID" value="SGZ09387.1"/>
    <property type="molecule type" value="Genomic_DNA"/>
</dbReference>
<dbReference type="SUPFAM" id="SSF53474">
    <property type="entry name" value="alpha/beta-Hydrolases"/>
    <property type="match status" value="1"/>
</dbReference>
<dbReference type="InterPro" id="IPR029058">
    <property type="entry name" value="AB_hydrolase_fold"/>
</dbReference>
<dbReference type="InterPro" id="IPR000073">
    <property type="entry name" value="AB_hydrolase_1"/>
</dbReference>
<dbReference type="PANTHER" id="PTHR46438">
    <property type="entry name" value="ALPHA/BETA-HYDROLASES SUPERFAMILY PROTEIN"/>
    <property type="match status" value="1"/>
</dbReference>
<dbReference type="Pfam" id="PF00561">
    <property type="entry name" value="Abhydrolase_1"/>
    <property type="match status" value="1"/>
</dbReference>
<proteinExistence type="predicted"/>
<feature type="domain" description="AB hydrolase-1" evidence="1">
    <location>
        <begin position="59"/>
        <end position="288"/>
    </location>
</feature>
<accession>A0A1L0C5I2</accession>
<reference evidence="2 3" key="1">
    <citation type="submission" date="2016-11" db="EMBL/GenBank/DDBJ databases">
        <authorList>
            <person name="Jaros S."/>
            <person name="Januszkiewicz K."/>
            <person name="Wedrychowicz H."/>
        </authorList>
    </citation>
    <scope>NUCLEOTIDE SEQUENCE [LARGE SCALE GENOMIC DNA]</scope>
    <source>
        <strain evidence="2">NVI 5450</strain>
    </source>
</reference>
<evidence type="ECO:0000313" key="2">
    <source>
        <dbReference type="EMBL" id="SGZ09387.1"/>
    </source>
</evidence>
<protein>
    <submittedName>
        <fullName evidence="2">Alpha/beta hydrolase fold</fullName>
    </submittedName>
</protein>
<organism evidence="2 3">
    <name type="scientific">Moritella viscosa</name>
    <dbReference type="NCBI Taxonomy" id="80854"/>
    <lineage>
        <taxon>Bacteria</taxon>
        <taxon>Pseudomonadati</taxon>
        <taxon>Pseudomonadota</taxon>
        <taxon>Gammaproteobacteria</taxon>
        <taxon>Alteromonadales</taxon>
        <taxon>Moritellaceae</taxon>
        <taxon>Moritella</taxon>
    </lineage>
</organism>
<dbReference type="GO" id="GO:0016787">
    <property type="term" value="F:hydrolase activity"/>
    <property type="evidence" value="ECO:0007669"/>
    <property type="project" value="UniProtKB-KW"/>
</dbReference>
<sequence>MLLLISACSSQQQEQKIKISVEPEPVELRLAEHWQLSYFDDLVFNSKVAVLEAGNKHNPPVILIHGLGQIGMKDWFSVIPTLEKNYHVIAIDLPGFGLSAAKGRFLSTNYAHVIAKISKQYSSEKAIIIGHSMGGAVALRYTELYAELVKQLILVDAAGLLEKSAFIKHIVAFEPGDDSSTFVQQQIEGLNEVSSSIIEATTKSTLITNFLQANDYVWNWLVSDSSNMNAALSLVEEDFSQAVNQVAVPVNIIWGDKDNVAPLRTGKVLNKQMSHARLQVIKGAGHVPMKSHHADFMSALETALNEPITDKYSLPSTEKNQGILTCQGENDKTYSGHYDAIVVKDCGRIRLIDISTGGLLIKDSVVEIENLTFSSQSSPLTFDESVVTMTNADISGHNTMLINGSRLDMAGISIQATGDAVMVGNGSRISVSLSDINSPKYKGVVHGIFYLRNQPLIEQ</sequence>
<keyword evidence="2" id="KW-0378">Hydrolase</keyword>
<evidence type="ECO:0000259" key="1">
    <source>
        <dbReference type="Pfam" id="PF00561"/>
    </source>
</evidence>
<dbReference type="AlphaFoldDB" id="A0A1L0C5I2"/>